<evidence type="ECO:0000313" key="2">
    <source>
        <dbReference type="EMBL" id="CAG9109363.1"/>
    </source>
</evidence>
<accession>A0A8S4E380</accession>
<comment type="caution">
    <text evidence="2">The sequence shown here is derived from an EMBL/GenBank/DDBJ whole genome shotgun (WGS) entry which is preliminary data.</text>
</comment>
<dbReference type="EMBL" id="CAJHNJ030000011">
    <property type="protein sequence ID" value="CAG9109363.1"/>
    <property type="molecule type" value="Genomic_DNA"/>
</dbReference>
<dbReference type="Proteomes" id="UP000653454">
    <property type="component" value="Unassembled WGS sequence"/>
</dbReference>
<feature type="compositionally biased region" description="Basic and acidic residues" evidence="1">
    <location>
        <begin position="106"/>
        <end position="117"/>
    </location>
</feature>
<dbReference type="AlphaFoldDB" id="A0A8S4E380"/>
<evidence type="ECO:0000256" key="1">
    <source>
        <dbReference type="SAM" id="MobiDB-lite"/>
    </source>
</evidence>
<gene>
    <name evidence="2" type="ORF">PLXY2_LOCUS4221</name>
</gene>
<proteinExistence type="predicted"/>
<evidence type="ECO:0000313" key="3">
    <source>
        <dbReference type="Proteomes" id="UP000653454"/>
    </source>
</evidence>
<name>A0A8S4E380_PLUXY</name>
<organism evidence="2 3">
    <name type="scientific">Plutella xylostella</name>
    <name type="common">Diamondback moth</name>
    <name type="synonym">Plutella maculipennis</name>
    <dbReference type="NCBI Taxonomy" id="51655"/>
    <lineage>
        <taxon>Eukaryota</taxon>
        <taxon>Metazoa</taxon>
        <taxon>Ecdysozoa</taxon>
        <taxon>Arthropoda</taxon>
        <taxon>Hexapoda</taxon>
        <taxon>Insecta</taxon>
        <taxon>Pterygota</taxon>
        <taxon>Neoptera</taxon>
        <taxon>Endopterygota</taxon>
        <taxon>Lepidoptera</taxon>
        <taxon>Glossata</taxon>
        <taxon>Ditrysia</taxon>
        <taxon>Yponomeutoidea</taxon>
        <taxon>Plutellidae</taxon>
        <taxon>Plutella</taxon>
    </lineage>
</organism>
<feature type="region of interest" description="Disordered" evidence="1">
    <location>
        <begin position="91"/>
        <end position="128"/>
    </location>
</feature>
<sequence length="128" mass="14541">MTLHITNCKDCPIDIRDKFKKKKNEPSILAAVNDRRPEKSTAMHENSIINNTEDLDQSTSLIKICTEQNKTTLRMMLLSACLLLAATAAAQHRIPQDSVLSPRPARVRDREISKPDEPTCDQLKAMWR</sequence>
<keyword evidence="3" id="KW-1185">Reference proteome</keyword>
<reference evidence="2" key="1">
    <citation type="submission" date="2020-11" db="EMBL/GenBank/DDBJ databases">
        <authorList>
            <person name="Whiteford S."/>
        </authorList>
    </citation>
    <scope>NUCLEOTIDE SEQUENCE</scope>
</reference>
<protein>
    <submittedName>
        <fullName evidence="2">(diamondback moth) hypothetical protein</fullName>
    </submittedName>
</protein>